<dbReference type="Pfam" id="PF13531">
    <property type="entry name" value="SBP_bac_11"/>
    <property type="match status" value="1"/>
</dbReference>
<dbReference type="PIRSF" id="PIRSF004846">
    <property type="entry name" value="ModA"/>
    <property type="match status" value="1"/>
</dbReference>
<dbReference type="RefSeq" id="WP_238234294.1">
    <property type="nucleotide sequence ID" value="NZ_BPQQ01000016.1"/>
</dbReference>
<dbReference type="PANTHER" id="PTHR30632:SF17">
    <property type="entry name" value="MOLYBDATE-BINDING PROTEIN MODA"/>
    <property type="match status" value="1"/>
</dbReference>
<evidence type="ECO:0000313" key="5">
    <source>
        <dbReference type="EMBL" id="GJD99407.1"/>
    </source>
</evidence>
<reference evidence="5" key="1">
    <citation type="journal article" date="2021" name="Front. Microbiol.">
        <title>Comprehensive Comparative Genomics and Phenotyping of Methylobacterium Species.</title>
        <authorList>
            <person name="Alessa O."/>
            <person name="Ogura Y."/>
            <person name="Fujitani Y."/>
            <person name="Takami H."/>
            <person name="Hayashi T."/>
            <person name="Sahin N."/>
            <person name="Tani A."/>
        </authorList>
    </citation>
    <scope>NUCLEOTIDE SEQUENCE</scope>
    <source>
        <strain evidence="5">DSM 17168</strain>
    </source>
</reference>
<dbReference type="SUPFAM" id="SSF53850">
    <property type="entry name" value="Periplasmic binding protein-like II"/>
    <property type="match status" value="1"/>
</dbReference>
<keyword evidence="2" id="KW-0479">Metal-binding</keyword>
<dbReference type="EMBL" id="BPQQ01000016">
    <property type="protein sequence ID" value="GJD99407.1"/>
    <property type="molecule type" value="Genomic_DNA"/>
</dbReference>
<reference evidence="5" key="2">
    <citation type="submission" date="2021-08" db="EMBL/GenBank/DDBJ databases">
        <authorList>
            <person name="Tani A."/>
            <person name="Ola A."/>
            <person name="Ogura Y."/>
            <person name="Katsura K."/>
            <person name="Hayashi T."/>
        </authorList>
    </citation>
    <scope>NUCLEOTIDE SEQUENCE</scope>
    <source>
        <strain evidence="5">DSM 17168</strain>
    </source>
</reference>
<comment type="similarity">
    <text evidence="1">Belongs to the bacterial solute-binding protein ModA family.</text>
</comment>
<gene>
    <name evidence="5" type="primary">modA</name>
    <name evidence="5" type="ORF">GMJLKIPL_1324</name>
</gene>
<evidence type="ECO:0000256" key="2">
    <source>
        <dbReference type="ARBA" id="ARBA00022723"/>
    </source>
</evidence>
<sequence>MTTLTRTGFLIALAAFIGADPVRAAAPPTVFAAASLKNALDDIAGRYAQEGQEAGKPAPRISYAASNTLAKQIEQGAPADLFFSADLDWMEYLARKDLIRPDTRVSLLANSIVLIAPKGSATRVTLGPDLGTALGSGRLAMGNVEAVPAGKYGKAALEKLGAWAGVKDRIAQAESVRAALLLVSRGEAPLGIVYATDAAADPNVTIVAAFPPDSHPPIVYPVAITRESTNPDAAAFLAYLRGPVAKAAFERQGFTVLNRATTAGRE</sequence>
<name>A0ABQ4SB81_9HYPH</name>
<dbReference type="NCBIfam" id="TIGR01256">
    <property type="entry name" value="modA"/>
    <property type="match status" value="1"/>
</dbReference>
<keyword evidence="6" id="KW-1185">Reference proteome</keyword>
<evidence type="ECO:0000313" key="6">
    <source>
        <dbReference type="Proteomes" id="UP001055153"/>
    </source>
</evidence>
<dbReference type="PANTHER" id="PTHR30632">
    <property type="entry name" value="MOLYBDATE-BINDING PERIPLASMIC PROTEIN"/>
    <property type="match status" value="1"/>
</dbReference>
<evidence type="ECO:0000256" key="4">
    <source>
        <dbReference type="SAM" id="SignalP"/>
    </source>
</evidence>
<proteinExistence type="inferred from homology"/>
<organism evidence="5 6">
    <name type="scientific">Methylobacterium isbiliense</name>
    <dbReference type="NCBI Taxonomy" id="315478"/>
    <lineage>
        <taxon>Bacteria</taxon>
        <taxon>Pseudomonadati</taxon>
        <taxon>Pseudomonadota</taxon>
        <taxon>Alphaproteobacteria</taxon>
        <taxon>Hyphomicrobiales</taxon>
        <taxon>Methylobacteriaceae</taxon>
        <taxon>Methylobacterium</taxon>
    </lineage>
</organism>
<keyword evidence="3 4" id="KW-0732">Signal</keyword>
<feature type="signal peptide" evidence="4">
    <location>
        <begin position="1"/>
        <end position="24"/>
    </location>
</feature>
<accession>A0ABQ4SB81</accession>
<dbReference type="Proteomes" id="UP001055153">
    <property type="component" value="Unassembled WGS sequence"/>
</dbReference>
<evidence type="ECO:0000256" key="1">
    <source>
        <dbReference type="ARBA" id="ARBA00009175"/>
    </source>
</evidence>
<protein>
    <submittedName>
        <fullName evidence="5">Molybdate-binding protein ModA</fullName>
    </submittedName>
</protein>
<dbReference type="Gene3D" id="3.40.190.10">
    <property type="entry name" value="Periplasmic binding protein-like II"/>
    <property type="match status" value="2"/>
</dbReference>
<dbReference type="CDD" id="cd13536">
    <property type="entry name" value="PBP2_EcModA"/>
    <property type="match status" value="1"/>
</dbReference>
<dbReference type="InterPro" id="IPR050682">
    <property type="entry name" value="ModA/WtpA"/>
</dbReference>
<evidence type="ECO:0000256" key="3">
    <source>
        <dbReference type="ARBA" id="ARBA00022729"/>
    </source>
</evidence>
<comment type="caution">
    <text evidence="5">The sequence shown here is derived from an EMBL/GenBank/DDBJ whole genome shotgun (WGS) entry which is preliminary data.</text>
</comment>
<feature type="chain" id="PRO_5045945151" evidence="4">
    <location>
        <begin position="25"/>
        <end position="266"/>
    </location>
</feature>
<dbReference type="InterPro" id="IPR005950">
    <property type="entry name" value="ModA"/>
</dbReference>